<keyword evidence="2" id="KW-0472">Membrane</keyword>
<protein>
    <submittedName>
        <fullName evidence="3">Uncharacterized protein</fullName>
    </submittedName>
</protein>
<name>A0A4Q9PSU5_9APHY</name>
<sequence>MPQKMHHTGSLGVTAGIVGSIIGVAAIVSALVIVVRKWGDRLARKRAATMVGMDELGTVLVRQWTNTTAGVGERILDTARRSRIVVVDKWRATTRALARLRRSRRSGSAPPGPPTVHRLVNLSPLLYNPDDPRTFPPMPSPEEIDLYRRHKALQPMKCARSFTSVATGSTAADQSPFPAVAGFPRRPEGAL</sequence>
<evidence type="ECO:0000256" key="1">
    <source>
        <dbReference type="SAM" id="MobiDB-lite"/>
    </source>
</evidence>
<evidence type="ECO:0000256" key="2">
    <source>
        <dbReference type="SAM" id="Phobius"/>
    </source>
</evidence>
<feature type="compositionally biased region" description="Polar residues" evidence="1">
    <location>
        <begin position="164"/>
        <end position="173"/>
    </location>
</feature>
<proteinExistence type="predicted"/>
<dbReference type="EMBL" id="ML145136">
    <property type="protein sequence ID" value="TBU57516.1"/>
    <property type="molecule type" value="Genomic_DNA"/>
</dbReference>
<feature type="region of interest" description="Disordered" evidence="1">
    <location>
        <begin position="164"/>
        <end position="191"/>
    </location>
</feature>
<keyword evidence="4" id="KW-1185">Reference proteome</keyword>
<dbReference type="AlphaFoldDB" id="A0A4Q9PSU5"/>
<accession>A0A4Q9PSU5</accession>
<evidence type="ECO:0000313" key="3">
    <source>
        <dbReference type="EMBL" id="TBU57516.1"/>
    </source>
</evidence>
<gene>
    <name evidence="3" type="ORF">BD310DRAFT_929224</name>
</gene>
<evidence type="ECO:0000313" key="4">
    <source>
        <dbReference type="Proteomes" id="UP000292082"/>
    </source>
</evidence>
<organism evidence="3 4">
    <name type="scientific">Dichomitus squalens</name>
    <dbReference type="NCBI Taxonomy" id="114155"/>
    <lineage>
        <taxon>Eukaryota</taxon>
        <taxon>Fungi</taxon>
        <taxon>Dikarya</taxon>
        <taxon>Basidiomycota</taxon>
        <taxon>Agaricomycotina</taxon>
        <taxon>Agaricomycetes</taxon>
        <taxon>Polyporales</taxon>
        <taxon>Polyporaceae</taxon>
        <taxon>Dichomitus</taxon>
    </lineage>
</organism>
<reference evidence="3 4" key="1">
    <citation type="submission" date="2019-01" db="EMBL/GenBank/DDBJ databases">
        <title>Draft genome sequences of three monokaryotic isolates of the white-rot basidiomycete fungus Dichomitus squalens.</title>
        <authorList>
            <consortium name="DOE Joint Genome Institute"/>
            <person name="Lopez S.C."/>
            <person name="Andreopoulos B."/>
            <person name="Pangilinan J."/>
            <person name="Lipzen A."/>
            <person name="Riley R."/>
            <person name="Ahrendt S."/>
            <person name="Ng V."/>
            <person name="Barry K."/>
            <person name="Daum C."/>
            <person name="Grigoriev I.V."/>
            <person name="Hilden K.S."/>
            <person name="Makela M.R."/>
            <person name="de Vries R.P."/>
        </authorList>
    </citation>
    <scope>NUCLEOTIDE SEQUENCE [LARGE SCALE GENOMIC DNA]</scope>
    <source>
        <strain evidence="3 4">CBS 464.89</strain>
    </source>
</reference>
<keyword evidence="2" id="KW-1133">Transmembrane helix</keyword>
<feature type="transmembrane region" description="Helical" evidence="2">
    <location>
        <begin position="12"/>
        <end position="35"/>
    </location>
</feature>
<keyword evidence="2" id="KW-0812">Transmembrane</keyword>
<dbReference type="Proteomes" id="UP000292082">
    <property type="component" value="Unassembled WGS sequence"/>
</dbReference>